<dbReference type="OrthoDB" id="2455700at2"/>
<dbReference type="Proteomes" id="UP000239203">
    <property type="component" value="Unassembled WGS sequence"/>
</dbReference>
<dbReference type="AlphaFoldDB" id="A0A2S6GER5"/>
<evidence type="ECO:0000313" key="2">
    <source>
        <dbReference type="EMBL" id="PPK63702.1"/>
    </source>
</evidence>
<name>A0A2S6GER5_9PSEU</name>
<accession>A0A2S6GER5</accession>
<comment type="caution">
    <text evidence="2">The sequence shown here is derived from an EMBL/GenBank/DDBJ whole genome shotgun (WGS) entry which is preliminary data.</text>
</comment>
<protein>
    <submittedName>
        <fullName evidence="2">Aryl carrier-like protein</fullName>
    </submittedName>
</protein>
<dbReference type="Pfam" id="PF00550">
    <property type="entry name" value="PP-binding"/>
    <property type="match status" value="1"/>
</dbReference>
<dbReference type="Gene3D" id="1.10.1200.10">
    <property type="entry name" value="ACP-like"/>
    <property type="match status" value="1"/>
</dbReference>
<dbReference type="EMBL" id="PTIX01000025">
    <property type="protein sequence ID" value="PPK63702.1"/>
    <property type="molecule type" value="Genomic_DNA"/>
</dbReference>
<dbReference type="SUPFAM" id="SSF47336">
    <property type="entry name" value="ACP-like"/>
    <property type="match status" value="1"/>
</dbReference>
<evidence type="ECO:0000259" key="1">
    <source>
        <dbReference type="PROSITE" id="PS50075"/>
    </source>
</evidence>
<dbReference type="PROSITE" id="PS50075">
    <property type="entry name" value="CARRIER"/>
    <property type="match status" value="1"/>
</dbReference>
<gene>
    <name evidence="2" type="ORF">CLV40_12537</name>
</gene>
<dbReference type="InterPro" id="IPR009081">
    <property type="entry name" value="PP-bd_ACP"/>
</dbReference>
<dbReference type="InterPro" id="IPR036736">
    <property type="entry name" value="ACP-like_sf"/>
</dbReference>
<keyword evidence="3" id="KW-1185">Reference proteome</keyword>
<reference evidence="2 3" key="1">
    <citation type="submission" date="2018-02" db="EMBL/GenBank/DDBJ databases">
        <title>Genomic Encyclopedia of Archaeal and Bacterial Type Strains, Phase II (KMG-II): from individual species to whole genera.</title>
        <authorList>
            <person name="Goeker M."/>
        </authorList>
    </citation>
    <scope>NUCLEOTIDE SEQUENCE [LARGE SCALE GENOMIC DNA]</scope>
    <source>
        <strain evidence="2 3">YU 961-1</strain>
    </source>
</reference>
<dbReference type="RefSeq" id="WP_104482508.1">
    <property type="nucleotide sequence ID" value="NZ_CP154825.1"/>
</dbReference>
<feature type="domain" description="Carrier" evidence="1">
    <location>
        <begin position="8"/>
        <end position="82"/>
    </location>
</feature>
<evidence type="ECO:0000313" key="3">
    <source>
        <dbReference type="Proteomes" id="UP000239203"/>
    </source>
</evidence>
<sequence>MSAPEAGALTGDRVRADIAEVLGCAPAEVTPEADLLDLGLDSMRTMALLERWRAAGAPEVEFADLAEEPRLDRWTRLVTGAGA</sequence>
<organism evidence="2 3">
    <name type="scientific">Actinokineospora auranticolor</name>
    <dbReference type="NCBI Taxonomy" id="155976"/>
    <lineage>
        <taxon>Bacteria</taxon>
        <taxon>Bacillati</taxon>
        <taxon>Actinomycetota</taxon>
        <taxon>Actinomycetes</taxon>
        <taxon>Pseudonocardiales</taxon>
        <taxon>Pseudonocardiaceae</taxon>
        <taxon>Actinokineospora</taxon>
    </lineage>
</organism>
<proteinExistence type="predicted"/>